<dbReference type="InterPro" id="IPR036249">
    <property type="entry name" value="Thioredoxin-like_sf"/>
</dbReference>
<evidence type="ECO:0000259" key="2">
    <source>
        <dbReference type="SMART" id="SM00594"/>
    </source>
</evidence>
<evidence type="ECO:0000313" key="4">
    <source>
        <dbReference type="Proteomes" id="UP001388673"/>
    </source>
</evidence>
<feature type="region of interest" description="Disordered" evidence="1">
    <location>
        <begin position="543"/>
        <end position="563"/>
    </location>
</feature>
<reference evidence="3 4" key="1">
    <citation type="journal article" date="2024" name="bioRxiv">
        <title>Comparative genomics of Cryptococcus and Kwoniella reveals pathogenesis evolution and contrasting karyotype dynamics via intercentromeric recombination or chromosome fusion.</title>
        <authorList>
            <person name="Coelho M.A."/>
            <person name="David-Palma M."/>
            <person name="Shea T."/>
            <person name="Bowers K."/>
            <person name="McGinley-Smith S."/>
            <person name="Mohammad A.W."/>
            <person name="Gnirke A."/>
            <person name="Yurkov A.M."/>
            <person name="Nowrousian M."/>
            <person name="Sun S."/>
            <person name="Cuomo C.A."/>
            <person name="Heitman J."/>
        </authorList>
    </citation>
    <scope>NUCLEOTIDE SEQUENCE [LARGE SCALE GENOMIC DNA]</scope>
    <source>
        <strain evidence="3 4">CBS 13917</strain>
    </source>
</reference>
<organism evidence="3 4">
    <name type="scientific">Kwoniella newhampshirensis</name>
    <dbReference type="NCBI Taxonomy" id="1651941"/>
    <lineage>
        <taxon>Eukaryota</taxon>
        <taxon>Fungi</taxon>
        <taxon>Dikarya</taxon>
        <taxon>Basidiomycota</taxon>
        <taxon>Agaricomycotina</taxon>
        <taxon>Tremellomycetes</taxon>
        <taxon>Tremellales</taxon>
        <taxon>Cryptococcaceae</taxon>
        <taxon>Kwoniella</taxon>
    </lineage>
</organism>
<feature type="domain" description="UAS" evidence="2">
    <location>
        <begin position="192"/>
        <end position="303"/>
    </location>
</feature>
<dbReference type="InterPro" id="IPR006577">
    <property type="entry name" value="UAS"/>
</dbReference>
<feature type="region of interest" description="Disordered" evidence="1">
    <location>
        <begin position="351"/>
        <end position="396"/>
    </location>
</feature>
<dbReference type="KEGG" id="kne:92184065"/>
<dbReference type="InterPro" id="IPR050730">
    <property type="entry name" value="UBX_domain-protein"/>
</dbReference>
<name>A0AAW0YDK6_9TREE</name>
<evidence type="ECO:0000313" key="3">
    <source>
        <dbReference type="EMBL" id="KAK8844014.1"/>
    </source>
</evidence>
<comment type="caution">
    <text evidence="3">The sequence shown here is derived from an EMBL/GenBank/DDBJ whole genome shotgun (WGS) entry which is preliminary data.</text>
</comment>
<dbReference type="Proteomes" id="UP001388673">
    <property type="component" value="Unassembled WGS sequence"/>
</dbReference>
<dbReference type="AlphaFoldDB" id="A0AAW0YDK6"/>
<dbReference type="PANTHER" id="PTHR23322:SF1">
    <property type="entry name" value="FAS-ASSOCIATED FACTOR 2"/>
    <property type="match status" value="1"/>
</dbReference>
<feature type="compositionally biased region" description="Acidic residues" evidence="1">
    <location>
        <begin position="549"/>
        <end position="563"/>
    </location>
</feature>
<dbReference type="GO" id="GO:0005783">
    <property type="term" value="C:endoplasmic reticulum"/>
    <property type="evidence" value="ECO:0007669"/>
    <property type="project" value="TreeGrafter"/>
</dbReference>
<protein>
    <recommendedName>
        <fullName evidence="2">UAS domain-containing protein</fullName>
    </recommendedName>
</protein>
<dbReference type="EMBL" id="JBCAWK010000014">
    <property type="protein sequence ID" value="KAK8844014.1"/>
    <property type="molecule type" value="Genomic_DNA"/>
</dbReference>
<dbReference type="PANTHER" id="PTHR23322">
    <property type="entry name" value="FAS-ASSOCIATED PROTEIN"/>
    <property type="match status" value="1"/>
</dbReference>
<dbReference type="Gene3D" id="3.40.30.10">
    <property type="entry name" value="Glutaredoxin"/>
    <property type="match status" value="1"/>
</dbReference>
<dbReference type="GO" id="GO:0036503">
    <property type="term" value="P:ERAD pathway"/>
    <property type="evidence" value="ECO:0007669"/>
    <property type="project" value="TreeGrafter"/>
</dbReference>
<accession>A0AAW0YDK6</accession>
<dbReference type="SMART" id="SM00594">
    <property type="entry name" value="UAS"/>
    <property type="match status" value="1"/>
</dbReference>
<sequence>MSLSLEQEEALQQLCAITASDTAAARERNERLLRENGWNVQATVEQIFSMGSSDPAPPLSPSSSSMTSPGSMYGVAAGASAASHLEVEDPLLPRPPPGARRLSGSHRPHRGAPGTGGVGLGLWGLISWPVSLLVSIVGGVWYLFVRTFVPLSLLPRFPSFLLPPSTPTSSMQMRPPQDPTTTSLAFIRELERFTRCSASNGTLPEFYIGPYREFVMTLRKEGKLGLVVLVSSEHEDDEEFKRDVLCDEELIRTLKDKEVLIWGADISSREGYQVSQTLLTTTYPSLTFLSLLPHPTSSTPRLSILANLSGPPSTTTSTTSILQTLTTSILPRTSPFLSRLKRERLSLEESRHLREEQDRAFREAERKDREKLHAQRQKEEMERVQRERSEREAREKELAREQRKIWRRYARRCLLPDISGGGGGGGESLRIALRTPLSAERNIRQFQSSPSTLSLFIYADTLLIPKEDTPESDPVSPPEGYPGPDWAVAGADGTGVDVDSLEFRIVTAYPRREVECVISGGEKVWEVVKSSGGALFAEKKEGSTWGEVDGADSDDEEIVEDSD</sequence>
<feature type="region of interest" description="Disordered" evidence="1">
    <location>
        <begin position="88"/>
        <end position="113"/>
    </location>
</feature>
<keyword evidence="4" id="KW-1185">Reference proteome</keyword>
<feature type="compositionally biased region" description="Low complexity" evidence="1">
    <location>
        <begin position="61"/>
        <end position="71"/>
    </location>
</feature>
<feature type="region of interest" description="Disordered" evidence="1">
    <location>
        <begin position="50"/>
        <end position="71"/>
    </location>
</feature>
<dbReference type="GO" id="GO:0043130">
    <property type="term" value="F:ubiquitin binding"/>
    <property type="evidence" value="ECO:0007669"/>
    <property type="project" value="TreeGrafter"/>
</dbReference>
<dbReference type="RefSeq" id="XP_066799578.1">
    <property type="nucleotide sequence ID" value="XM_066949886.1"/>
</dbReference>
<dbReference type="SUPFAM" id="SSF52833">
    <property type="entry name" value="Thioredoxin-like"/>
    <property type="match status" value="1"/>
</dbReference>
<dbReference type="GeneID" id="92184065"/>
<proteinExistence type="predicted"/>
<gene>
    <name evidence="3" type="ORF">IAR55_006807</name>
</gene>
<evidence type="ECO:0000256" key="1">
    <source>
        <dbReference type="SAM" id="MobiDB-lite"/>
    </source>
</evidence>